<evidence type="ECO:0000313" key="1">
    <source>
        <dbReference type="EMBL" id="KAB1209485.1"/>
    </source>
</evidence>
<evidence type="ECO:0000313" key="2">
    <source>
        <dbReference type="Proteomes" id="UP000516437"/>
    </source>
</evidence>
<organism evidence="1 2">
    <name type="scientific">Morella rubra</name>
    <name type="common">Chinese bayberry</name>
    <dbReference type="NCBI Taxonomy" id="262757"/>
    <lineage>
        <taxon>Eukaryota</taxon>
        <taxon>Viridiplantae</taxon>
        <taxon>Streptophyta</taxon>
        <taxon>Embryophyta</taxon>
        <taxon>Tracheophyta</taxon>
        <taxon>Spermatophyta</taxon>
        <taxon>Magnoliopsida</taxon>
        <taxon>eudicotyledons</taxon>
        <taxon>Gunneridae</taxon>
        <taxon>Pentapetalae</taxon>
        <taxon>rosids</taxon>
        <taxon>fabids</taxon>
        <taxon>Fagales</taxon>
        <taxon>Myricaceae</taxon>
        <taxon>Morella</taxon>
    </lineage>
</organism>
<proteinExistence type="predicted"/>
<keyword evidence="2" id="KW-1185">Reference proteome</keyword>
<protein>
    <submittedName>
        <fullName evidence="1">Uncharacterized protein</fullName>
    </submittedName>
</protein>
<sequence>MTMKAALWPLEEHVEKLEWEMQWLREDQEKLQTAFEGECIVMMLRNKSVMAQMTLVGKQLEETRETLNDFKIPEDIPDHVATFCNVVRQS</sequence>
<gene>
    <name evidence="1" type="ORF">CJ030_MR6G028226</name>
</gene>
<comment type="caution">
    <text evidence="1">The sequence shown here is derived from an EMBL/GenBank/DDBJ whole genome shotgun (WGS) entry which is preliminary data.</text>
</comment>
<dbReference type="EMBL" id="RXIC02000024">
    <property type="protein sequence ID" value="KAB1209485.1"/>
    <property type="molecule type" value="Genomic_DNA"/>
</dbReference>
<reference evidence="1 2" key="1">
    <citation type="journal article" date="2019" name="Plant Biotechnol. J.">
        <title>The red bayberry genome and genetic basis of sex determination.</title>
        <authorList>
            <person name="Jia H.M."/>
            <person name="Jia H.J."/>
            <person name="Cai Q.L."/>
            <person name="Wang Y."/>
            <person name="Zhao H.B."/>
            <person name="Yang W.F."/>
            <person name="Wang G.Y."/>
            <person name="Li Y.H."/>
            <person name="Zhan D.L."/>
            <person name="Shen Y.T."/>
            <person name="Niu Q.F."/>
            <person name="Chang L."/>
            <person name="Qiu J."/>
            <person name="Zhao L."/>
            <person name="Xie H.B."/>
            <person name="Fu W.Y."/>
            <person name="Jin J."/>
            <person name="Li X.W."/>
            <person name="Jiao Y."/>
            <person name="Zhou C.C."/>
            <person name="Tu T."/>
            <person name="Chai C.Y."/>
            <person name="Gao J.L."/>
            <person name="Fan L.J."/>
            <person name="van de Weg E."/>
            <person name="Wang J.Y."/>
            <person name="Gao Z.S."/>
        </authorList>
    </citation>
    <scope>NUCLEOTIDE SEQUENCE [LARGE SCALE GENOMIC DNA]</scope>
    <source>
        <tissue evidence="1">Leaves</tissue>
    </source>
</reference>
<dbReference type="Proteomes" id="UP000516437">
    <property type="component" value="Chromosome 6"/>
</dbReference>
<name>A0A6A1VAF9_9ROSI</name>
<accession>A0A6A1VAF9</accession>
<dbReference type="AlphaFoldDB" id="A0A6A1VAF9"/>